<protein>
    <recommendedName>
        <fullName evidence="1">MaoC-like domain-containing protein</fullName>
    </recommendedName>
</protein>
<comment type="caution">
    <text evidence="2">The sequence shown here is derived from an EMBL/GenBank/DDBJ whole genome shotgun (WGS) entry which is preliminary data.</text>
</comment>
<dbReference type="SUPFAM" id="SSF54637">
    <property type="entry name" value="Thioesterase/thiol ester dehydrase-isomerase"/>
    <property type="match status" value="1"/>
</dbReference>
<dbReference type="InterPro" id="IPR002539">
    <property type="entry name" value="MaoC-like_dom"/>
</dbReference>
<dbReference type="Gene3D" id="3.10.129.10">
    <property type="entry name" value="Hotdog Thioesterase"/>
    <property type="match status" value="1"/>
</dbReference>
<evidence type="ECO:0000259" key="1">
    <source>
        <dbReference type="Pfam" id="PF01575"/>
    </source>
</evidence>
<dbReference type="RefSeq" id="XP_029736473.1">
    <property type="nucleotide sequence ID" value="XM_029886981.1"/>
</dbReference>
<dbReference type="GeneID" id="40729284"/>
<reference evidence="2 3" key="1">
    <citation type="submission" date="2019-05" db="EMBL/GenBank/DDBJ databases">
        <title>Sporisorium graminicola CBS 10092 draft sequencing and annotation.</title>
        <authorList>
            <person name="Solano-Gonzalez S."/>
            <person name="Caddick M.X."/>
            <person name="Darby A."/>
        </authorList>
    </citation>
    <scope>NUCLEOTIDE SEQUENCE [LARGE SCALE GENOMIC DNA]</scope>
    <source>
        <strain evidence="2 3">CBS 10092</strain>
    </source>
</reference>
<gene>
    <name evidence="2" type="ORF">EX895_006389</name>
</gene>
<dbReference type="AlphaFoldDB" id="A0A4U7KN81"/>
<feature type="domain" description="MaoC-like" evidence="1">
    <location>
        <begin position="259"/>
        <end position="367"/>
    </location>
</feature>
<dbReference type="OrthoDB" id="533830at2759"/>
<evidence type="ECO:0000313" key="2">
    <source>
        <dbReference type="EMBL" id="TKY84488.1"/>
    </source>
</evidence>
<keyword evidence="3" id="KW-1185">Reference proteome</keyword>
<organism evidence="2 3">
    <name type="scientific">Sporisorium graminicola</name>
    <dbReference type="NCBI Taxonomy" id="280036"/>
    <lineage>
        <taxon>Eukaryota</taxon>
        <taxon>Fungi</taxon>
        <taxon>Dikarya</taxon>
        <taxon>Basidiomycota</taxon>
        <taxon>Ustilaginomycotina</taxon>
        <taxon>Ustilaginomycetes</taxon>
        <taxon>Ustilaginales</taxon>
        <taxon>Ustilaginaceae</taxon>
        <taxon>Sporisorium</taxon>
    </lineage>
</organism>
<proteinExistence type="predicted"/>
<dbReference type="EMBL" id="SRRM01000022">
    <property type="protein sequence ID" value="TKY84488.1"/>
    <property type="molecule type" value="Genomic_DNA"/>
</dbReference>
<sequence>MPFTSISRLLPQDTSPGLAQLGLGLVLSVSVYQLSHFHLRSLCRYFFASPPPGPRGTKVCKLDFAPSDIGWADRSFLLLFGVLYKAVRRRVVGTGLKLAKGAETVELPRLELMCPIDIGDGHKELYGRAVAQSEETEVGTDQGGNGMERQFLLAAMTNQLMLLLVVHPKLPVSPLGGVNVRNRIESHSPLPVPTGPLTAHAYVGGKDDAARVVKRGIEFDIHIDIHDSHHLILRQTITILTLCKTHITSSNSTPQAAPAARQFDTIGRIHMTTSSPSLWCRVCGDYNPIHVSATLARLFGFRGKIAHGNHVVAKLLHLYACQQSGGGLVGVEKEEGWWIEMQFKRPMVLPLRMSAQLEQGAGRQSRQWQCVAEEHGKEDKVYVLGSLGRS</sequence>
<accession>A0A4U7KN81</accession>
<name>A0A4U7KN81_9BASI</name>
<dbReference type="PANTHER" id="PTHR43841:SF1">
    <property type="entry name" value="3-HYDROXYACYL-THIOESTER DEHYDRATASE X"/>
    <property type="match status" value="1"/>
</dbReference>
<dbReference type="KEGG" id="sgra:EX895_006389"/>
<dbReference type="PANTHER" id="PTHR43841">
    <property type="entry name" value="3-HYDROXYACYL-THIOESTER DEHYDRATASE HTDX-RELATED"/>
    <property type="match status" value="1"/>
</dbReference>
<dbReference type="Proteomes" id="UP000306050">
    <property type="component" value="Chromosome SGRAM_9"/>
</dbReference>
<dbReference type="InterPro" id="IPR029069">
    <property type="entry name" value="HotDog_dom_sf"/>
</dbReference>
<evidence type="ECO:0000313" key="3">
    <source>
        <dbReference type="Proteomes" id="UP000306050"/>
    </source>
</evidence>
<dbReference type="Pfam" id="PF01575">
    <property type="entry name" value="MaoC_dehydratas"/>
    <property type="match status" value="1"/>
</dbReference>
<dbReference type="CDD" id="cd03441">
    <property type="entry name" value="R_hydratase_like"/>
    <property type="match status" value="1"/>
</dbReference>